<reference evidence="5" key="1">
    <citation type="journal article" date="2019" name="Int. J. Syst. Evol. Microbiol.">
        <title>The Global Catalogue of Microorganisms (GCM) 10K type strain sequencing project: providing services to taxonomists for standard genome sequencing and annotation.</title>
        <authorList>
            <consortium name="The Broad Institute Genomics Platform"/>
            <consortium name="The Broad Institute Genome Sequencing Center for Infectious Disease"/>
            <person name="Wu L."/>
            <person name="Ma J."/>
        </authorList>
    </citation>
    <scope>NUCLEOTIDE SEQUENCE [LARGE SCALE GENOMIC DNA]</scope>
    <source>
        <strain evidence="5">KCTC 42964</strain>
    </source>
</reference>
<evidence type="ECO:0000256" key="2">
    <source>
        <dbReference type="SAM" id="SignalP"/>
    </source>
</evidence>
<dbReference type="GO" id="GO:0016787">
    <property type="term" value="F:hydrolase activity"/>
    <property type="evidence" value="ECO:0007669"/>
    <property type="project" value="UniProtKB-KW"/>
</dbReference>
<name>A0ABV7KVD5_9PROT</name>
<feature type="region of interest" description="Disordered" evidence="1">
    <location>
        <begin position="74"/>
        <end position="97"/>
    </location>
</feature>
<dbReference type="RefSeq" id="WP_379898258.1">
    <property type="nucleotide sequence ID" value="NZ_JBHRTR010000010.1"/>
</dbReference>
<accession>A0ABV7KVD5</accession>
<dbReference type="SUPFAM" id="SSF53474">
    <property type="entry name" value="alpha/beta-Hydrolases"/>
    <property type="match status" value="1"/>
</dbReference>
<dbReference type="InterPro" id="IPR006311">
    <property type="entry name" value="TAT_signal"/>
</dbReference>
<feature type="chain" id="PRO_5046988437" evidence="2">
    <location>
        <begin position="35"/>
        <end position="455"/>
    </location>
</feature>
<sequence>MTDQRIGRTGRRRASALAFAAAGLLALAAGPAAAEGPAPVIFVHGDSDTAGLWMVQAWRFESNGYPRDRLRAVDLDRPSARSDDGVPQENRSSTTDVASQLGGFTARTLIETGADSAAFVGNSRGCQTIRNYVQNGGGRHIADAMILAGCVHHGVFNFPGAAQGSEYNGAGRFLTALNAGPEVPEGVKTVTIRSDRFDLYAQPTGEWIGMAGVPLNVGHDGAALEGADNRVLPGADHRETGYSPEAFTIMYEAITGKKPDTIAVTPEAAPQLDGKVSGWANGRPTNRPLAGAKVTVFPTDPETGARAGNAVHVKTVGADGMWGPFIADPGQSYEFVIEADGYPVHHIYRSPFPRSFDQVSLRLYPYEGAAAEAEGGAAIGMMRPRGYFGAQQDRVMLDGETAPGLPDSEVPGVWKVFKTLPEAAPQTVVGHFEDERLAGMAWPVDGHVSWIELTY</sequence>
<feature type="domain" description="AFL C-terminal" evidence="3">
    <location>
        <begin position="275"/>
        <end position="362"/>
    </location>
</feature>
<gene>
    <name evidence="4" type="ORF">ACFOGJ_03810</name>
</gene>
<feature type="signal peptide" evidence="2">
    <location>
        <begin position="1"/>
        <end position="34"/>
    </location>
</feature>
<keyword evidence="5" id="KW-1185">Reference proteome</keyword>
<evidence type="ECO:0000313" key="5">
    <source>
        <dbReference type="Proteomes" id="UP001595528"/>
    </source>
</evidence>
<evidence type="ECO:0000256" key="1">
    <source>
        <dbReference type="SAM" id="MobiDB-lite"/>
    </source>
</evidence>
<dbReference type="PROSITE" id="PS51318">
    <property type="entry name" value="TAT"/>
    <property type="match status" value="1"/>
</dbReference>
<dbReference type="InterPro" id="IPR029058">
    <property type="entry name" value="AB_hydrolase_fold"/>
</dbReference>
<evidence type="ECO:0000313" key="4">
    <source>
        <dbReference type="EMBL" id="MFC3226338.1"/>
    </source>
</evidence>
<proteinExistence type="predicted"/>
<dbReference type="Pfam" id="PF18067">
    <property type="entry name" value="Lipase_C"/>
    <property type="match status" value="1"/>
</dbReference>
<dbReference type="Gene3D" id="2.60.40.2190">
    <property type="match status" value="1"/>
</dbReference>
<organism evidence="4 5">
    <name type="scientific">Marinibaculum pumilum</name>
    <dbReference type="NCBI Taxonomy" id="1766165"/>
    <lineage>
        <taxon>Bacteria</taxon>
        <taxon>Pseudomonadati</taxon>
        <taxon>Pseudomonadota</taxon>
        <taxon>Alphaproteobacteria</taxon>
        <taxon>Rhodospirillales</taxon>
        <taxon>Rhodospirillaceae</taxon>
        <taxon>Marinibaculum</taxon>
    </lineage>
</organism>
<comment type="caution">
    <text evidence="4">The sequence shown here is derived from an EMBL/GenBank/DDBJ whole genome shotgun (WGS) entry which is preliminary data.</text>
</comment>
<evidence type="ECO:0000259" key="3">
    <source>
        <dbReference type="Pfam" id="PF18067"/>
    </source>
</evidence>
<dbReference type="EMBL" id="JBHRTR010000010">
    <property type="protein sequence ID" value="MFC3226338.1"/>
    <property type="molecule type" value="Genomic_DNA"/>
</dbReference>
<feature type="compositionally biased region" description="Basic and acidic residues" evidence="1">
    <location>
        <begin position="74"/>
        <end position="84"/>
    </location>
</feature>
<dbReference type="Proteomes" id="UP001595528">
    <property type="component" value="Unassembled WGS sequence"/>
</dbReference>
<dbReference type="Gene3D" id="3.40.50.1820">
    <property type="entry name" value="alpha/beta hydrolase"/>
    <property type="match status" value="1"/>
</dbReference>
<dbReference type="InterPro" id="IPR040664">
    <property type="entry name" value="AFL_C"/>
</dbReference>
<protein>
    <submittedName>
        <fullName evidence="4">Hydrolase</fullName>
    </submittedName>
</protein>
<keyword evidence="2" id="KW-0732">Signal</keyword>
<keyword evidence="4" id="KW-0378">Hydrolase</keyword>